<dbReference type="EMBL" id="JBHRZH010000044">
    <property type="protein sequence ID" value="MFC3765934.1"/>
    <property type="molecule type" value="Genomic_DNA"/>
</dbReference>
<evidence type="ECO:0000313" key="2">
    <source>
        <dbReference type="Proteomes" id="UP001595699"/>
    </source>
</evidence>
<evidence type="ECO:0000313" key="1">
    <source>
        <dbReference type="EMBL" id="MFC3765934.1"/>
    </source>
</evidence>
<keyword evidence="2" id="KW-1185">Reference proteome</keyword>
<proteinExistence type="predicted"/>
<comment type="caution">
    <text evidence="1">The sequence shown here is derived from an EMBL/GenBank/DDBJ whole genome shotgun (WGS) entry which is preliminary data.</text>
</comment>
<reference evidence="2" key="1">
    <citation type="journal article" date="2019" name="Int. J. Syst. Evol. Microbiol.">
        <title>The Global Catalogue of Microorganisms (GCM) 10K type strain sequencing project: providing services to taxonomists for standard genome sequencing and annotation.</title>
        <authorList>
            <consortium name="The Broad Institute Genomics Platform"/>
            <consortium name="The Broad Institute Genome Sequencing Center for Infectious Disease"/>
            <person name="Wu L."/>
            <person name="Ma J."/>
        </authorList>
    </citation>
    <scope>NUCLEOTIDE SEQUENCE [LARGE SCALE GENOMIC DNA]</scope>
    <source>
        <strain evidence="2">CGMCC 4.7241</strain>
    </source>
</reference>
<dbReference type="RefSeq" id="WP_205119597.1">
    <property type="nucleotide sequence ID" value="NZ_JAFBCM010000001.1"/>
</dbReference>
<name>A0ABV7YM68_9ACTN</name>
<dbReference type="Proteomes" id="UP001595699">
    <property type="component" value="Unassembled WGS sequence"/>
</dbReference>
<protein>
    <submittedName>
        <fullName evidence="1">Uncharacterized protein</fullName>
    </submittedName>
</protein>
<organism evidence="1 2">
    <name type="scientific">Tenggerimyces flavus</name>
    <dbReference type="NCBI Taxonomy" id="1708749"/>
    <lineage>
        <taxon>Bacteria</taxon>
        <taxon>Bacillati</taxon>
        <taxon>Actinomycetota</taxon>
        <taxon>Actinomycetes</taxon>
        <taxon>Propionibacteriales</taxon>
        <taxon>Nocardioidaceae</taxon>
        <taxon>Tenggerimyces</taxon>
    </lineage>
</organism>
<sequence>MTACEKYPGWCVDRAKGHRRHIGKFRNVGMWHVVVQAEKAGAKPRVELGSHGGALALFTARQARRLGAFLVEAADLLEGEPGAITTVTSKEGTDA</sequence>
<gene>
    <name evidence="1" type="ORF">ACFOUW_34220</name>
</gene>
<accession>A0ABV7YM68</accession>